<dbReference type="RefSeq" id="XP_015608783.1">
    <property type="nucleotide sequence ID" value="XM_015753297.2"/>
</dbReference>
<proteinExistence type="predicted"/>
<organism evidence="2 3">
    <name type="scientific">Cephus cinctus</name>
    <name type="common">Wheat stem sawfly</name>
    <dbReference type="NCBI Taxonomy" id="211228"/>
    <lineage>
        <taxon>Eukaryota</taxon>
        <taxon>Metazoa</taxon>
        <taxon>Ecdysozoa</taxon>
        <taxon>Arthropoda</taxon>
        <taxon>Hexapoda</taxon>
        <taxon>Insecta</taxon>
        <taxon>Pterygota</taxon>
        <taxon>Neoptera</taxon>
        <taxon>Endopterygota</taxon>
        <taxon>Hymenoptera</taxon>
        <taxon>Cephoidea</taxon>
        <taxon>Cephidae</taxon>
        <taxon>Cephus</taxon>
    </lineage>
</organism>
<accession>A0AAJ7CFJ4</accession>
<evidence type="ECO:0000313" key="3">
    <source>
        <dbReference type="RefSeq" id="XP_015608783.1"/>
    </source>
</evidence>
<dbReference type="KEGG" id="ccin:107274295"/>
<reference evidence="3" key="1">
    <citation type="submission" date="2025-08" db="UniProtKB">
        <authorList>
            <consortium name="RefSeq"/>
        </authorList>
    </citation>
    <scope>IDENTIFICATION</scope>
</reference>
<dbReference type="AlphaFoldDB" id="A0AAJ7CFJ4"/>
<dbReference type="Proteomes" id="UP000694920">
    <property type="component" value="Unplaced"/>
</dbReference>
<evidence type="ECO:0000313" key="2">
    <source>
        <dbReference type="Proteomes" id="UP000694920"/>
    </source>
</evidence>
<feature type="coiled-coil region" evidence="1">
    <location>
        <begin position="26"/>
        <end position="57"/>
    </location>
</feature>
<dbReference type="GeneID" id="107274295"/>
<name>A0AAJ7CFJ4_CEPCN</name>
<protein>
    <submittedName>
        <fullName evidence="3">Uncharacterized protein LOC107274295</fullName>
    </submittedName>
</protein>
<gene>
    <name evidence="3" type="primary">LOC107274295</name>
</gene>
<keyword evidence="1" id="KW-0175">Coiled coil</keyword>
<sequence>MSQEYIYACQRAELLGLPTPSEEEWAKSQKDIQRNLNEELEDEEDRIAVDLDQKDESLRGVTGGLDELNSILNATQKKINRFKTVCGSLTNILKVRVSSRNGTPDHRPLKANPDAEEATPDILIADENITVETTEQVDQEDPGNSVNSKSAMTGRKIDINQKVESHIDKLDSLITKAEKAQYSMQCQTKEMKKFLK</sequence>
<keyword evidence="2" id="KW-1185">Reference proteome</keyword>
<evidence type="ECO:0000256" key="1">
    <source>
        <dbReference type="SAM" id="Coils"/>
    </source>
</evidence>